<reference evidence="3" key="1">
    <citation type="submission" date="2018-03" db="EMBL/GenBank/DDBJ databases">
        <title>Genomic analysis of the strain SH-1 isolated from shrimp intestine.</title>
        <authorList>
            <person name="Kim Y.-S."/>
            <person name="Kim S.-E."/>
            <person name="Kim K.-H."/>
        </authorList>
    </citation>
    <scope>NUCLEOTIDE SEQUENCE [LARGE SCALE GENOMIC DNA]</scope>
    <source>
        <strain evidence="3">SH-1</strain>
    </source>
</reference>
<dbReference type="InterPro" id="IPR000182">
    <property type="entry name" value="GNAT_dom"/>
</dbReference>
<proteinExistence type="predicted"/>
<accession>A0A2S0MV97</accession>
<name>A0A2S0MV97_9RHOB</name>
<keyword evidence="2" id="KW-0808">Transferase</keyword>
<dbReference type="PROSITE" id="PS51186">
    <property type="entry name" value="GNAT"/>
    <property type="match status" value="1"/>
</dbReference>
<evidence type="ECO:0000313" key="3">
    <source>
        <dbReference type="Proteomes" id="UP000237655"/>
    </source>
</evidence>
<keyword evidence="3" id="KW-1185">Reference proteome</keyword>
<dbReference type="EMBL" id="CP027665">
    <property type="protein sequence ID" value="AVO39830.1"/>
    <property type="molecule type" value="Genomic_DNA"/>
</dbReference>
<organism evidence="2 3">
    <name type="scientific">Pukyongiella litopenaei</name>
    <dbReference type="NCBI Taxonomy" id="2605946"/>
    <lineage>
        <taxon>Bacteria</taxon>
        <taxon>Pseudomonadati</taxon>
        <taxon>Pseudomonadota</taxon>
        <taxon>Alphaproteobacteria</taxon>
        <taxon>Rhodobacterales</taxon>
        <taxon>Paracoccaceae</taxon>
        <taxon>Pukyongiella</taxon>
    </lineage>
</organism>
<protein>
    <submittedName>
        <fullName evidence="2">GNAT family N-acetyltransferase</fullName>
    </submittedName>
</protein>
<dbReference type="Pfam" id="PF00583">
    <property type="entry name" value="Acetyltransf_1"/>
    <property type="match status" value="1"/>
</dbReference>
<sequence length="228" mass="24168">MLPCGPFVLRDGQGGGSRVSAATLREPGRDVAADDIEAAETAMRGLGQVPLFMLRDGEDALDAALAGRGYAVKDPVIAWACPVSMLTGTPVPRVTVFALWEPLAIMRELWAAGGIGPDRLAVMDRVQGPRTGLMGRNRDKPAGAAFVAIHGRTAMLHALEIPPFQRRHGMGRWFLRAAGFWAAENGADLLTVVCTRDNAAANALYAALGMAQVGAYHYRIAPPEGKGP</sequence>
<dbReference type="Gene3D" id="3.40.630.30">
    <property type="match status" value="1"/>
</dbReference>
<evidence type="ECO:0000259" key="1">
    <source>
        <dbReference type="PROSITE" id="PS51186"/>
    </source>
</evidence>
<dbReference type="GO" id="GO:0016747">
    <property type="term" value="F:acyltransferase activity, transferring groups other than amino-acyl groups"/>
    <property type="evidence" value="ECO:0007669"/>
    <property type="project" value="InterPro"/>
</dbReference>
<feature type="domain" description="N-acetyltransferase" evidence="1">
    <location>
        <begin position="89"/>
        <end position="228"/>
    </location>
</feature>
<dbReference type="SUPFAM" id="SSF55729">
    <property type="entry name" value="Acyl-CoA N-acyltransferases (Nat)"/>
    <property type="match status" value="1"/>
</dbReference>
<evidence type="ECO:0000313" key="2">
    <source>
        <dbReference type="EMBL" id="AVO39830.1"/>
    </source>
</evidence>
<dbReference type="InterPro" id="IPR016181">
    <property type="entry name" value="Acyl_CoA_acyltransferase"/>
</dbReference>
<dbReference type="Proteomes" id="UP000237655">
    <property type="component" value="Chromosome"/>
</dbReference>
<gene>
    <name evidence="2" type="ORF">C6Y53_14985</name>
</gene>
<dbReference type="KEGG" id="thas:C6Y53_14985"/>
<dbReference type="AlphaFoldDB" id="A0A2S0MV97"/>